<feature type="compositionally biased region" description="Low complexity" evidence="4">
    <location>
        <begin position="218"/>
        <end position="275"/>
    </location>
</feature>
<dbReference type="AlphaFoldDB" id="A0AAD5H5P8"/>
<dbReference type="InterPro" id="IPR015947">
    <property type="entry name" value="PUA-like_sf"/>
</dbReference>
<organism evidence="7 8">
    <name type="scientific">Chlorella ohadii</name>
    <dbReference type="NCBI Taxonomy" id="2649997"/>
    <lineage>
        <taxon>Eukaryota</taxon>
        <taxon>Viridiplantae</taxon>
        <taxon>Chlorophyta</taxon>
        <taxon>core chlorophytes</taxon>
        <taxon>Trebouxiophyceae</taxon>
        <taxon>Chlorellales</taxon>
        <taxon>Chlorellaceae</taxon>
        <taxon>Chlorella clade</taxon>
        <taxon>Chlorella</taxon>
    </lineage>
</organism>
<dbReference type="InterPro" id="IPR051357">
    <property type="entry name" value="H3K9_HMTase_SUVAR3-9"/>
</dbReference>
<feature type="compositionally biased region" description="Low complexity" evidence="4">
    <location>
        <begin position="994"/>
        <end position="1016"/>
    </location>
</feature>
<feature type="compositionally biased region" description="Low complexity" evidence="4">
    <location>
        <begin position="135"/>
        <end position="188"/>
    </location>
</feature>
<proteinExistence type="predicted"/>
<dbReference type="InterPro" id="IPR003105">
    <property type="entry name" value="SRA_YDG"/>
</dbReference>
<feature type="region of interest" description="Disordered" evidence="4">
    <location>
        <begin position="1"/>
        <end position="26"/>
    </location>
</feature>
<dbReference type="Proteomes" id="UP001205105">
    <property type="component" value="Unassembled WGS sequence"/>
</dbReference>
<feature type="region of interest" description="Disordered" evidence="4">
    <location>
        <begin position="87"/>
        <end position="398"/>
    </location>
</feature>
<dbReference type="InterPro" id="IPR047365">
    <property type="entry name" value="Tudor_AtPTM-like"/>
</dbReference>
<reference evidence="7" key="1">
    <citation type="submission" date="2020-11" db="EMBL/GenBank/DDBJ databases">
        <title>Chlorella ohadii genome sequencing and assembly.</title>
        <authorList>
            <person name="Murik O."/>
            <person name="Treves H."/>
            <person name="Kedem I."/>
            <person name="Shotland Y."/>
            <person name="Kaplan A."/>
        </authorList>
    </citation>
    <scope>NUCLEOTIDE SEQUENCE</scope>
    <source>
        <strain evidence="7">1</strain>
    </source>
</reference>
<comment type="subcellular location">
    <subcellularLocation>
        <location evidence="1">Chromosome</location>
    </subcellularLocation>
    <subcellularLocation>
        <location evidence="3">Nucleus</location>
    </subcellularLocation>
</comment>
<protein>
    <submittedName>
        <fullName evidence="7">Uncharacterized protein</fullName>
    </submittedName>
</protein>
<dbReference type="EMBL" id="JADXDR010000020">
    <property type="protein sequence ID" value="KAI7845254.1"/>
    <property type="molecule type" value="Genomic_DNA"/>
</dbReference>
<feature type="compositionally biased region" description="Low complexity" evidence="4">
    <location>
        <begin position="292"/>
        <end position="334"/>
    </location>
</feature>
<dbReference type="PANTHER" id="PTHR45660:SF13">
    <property type="entry name" value="HISTONE-LYSINE N-METHYLTRANSFERASE SETMAR"/>
    <property type="match status" value="1"/>
</dbReference>
<comment type="caution">
    <text evidence="7">The sequence shown here is derived from an EMBL/GenBank/DDBJ whole genome shotgun (WGS) entry which is preliminary data.</text>
</comment>
<dbReference type="SUPFAM" id="SSF82199">
    <property type="entry name" value="SET domain"/>
    <property type="match status" value="1"/>
</dbReference>
<evidence type="ECO:0000256" key="2">
    <source>
        <dbReference type="ARBA" id="ARBA00023242"/>
    </source>
</evidence>
<dbReference type="GO" id="GO:0003690">
    <property type="term" value="F:double-stranded DNA binding"/>
    <property type="evidence" value="ECO:0007669"/>
    <property type="project" value="TreeGrafter"/>
</dbReference>
<dbReference type="GO" id="GO:0005634">
    <property type="term" value="C:nucleus"/>
    <property type="evidence" value="ECO:0007669"/>
    <property type="project" value="UniProtKB-SubCell"/>
</dbReference>
<keyword evidence="2 3" id="KW-0539">Nucleus</keyword>
<feature type="compositionally biased region" description="Low complexity" evidence="4">
    <location>
        <begin position="351"/>
        <end position="373"/>
    </location>
</feature>
<dbReference type="Pfam" id="PF21743">
    <property type="entry name" value="PTM_DIR17_Tudor"/>
    <property type="match status" value="1"/>
</dbReference>
<evidence type="ECO:0000313" key="7">
    <source>
        <dbReference type="EMBL" id="KAI7845254.1"/>
    </source>
</evidence>
<dbReference type="PROSITE" id="PS50280">
    <property type="entry name" value="SET"/>
    <property type="match status" value="1"/>
</dbReference>
<evidence type="ECO:0000259" key="5">
    <source>
        <dbReference type="PROSITE" id="PS50280"/>
    </source>
</evidence>
<dbReference type="InterPro" id="IPR017956">
    <property type="entry name" value="AT_hook_DNA-bd_motif"/>
</dbReference>
<dbReference type="Gene3D" id="2.30.280.10">
    <property type="entry name" value="SRA-YDG"/>
    <property type="match status" value="1"/>
</dbReference>
<dbReference type="Pfam" id="PF02182">
    <property type="entry name" value="SAD_SRA"/>
    <property type="match status" value="1"/>
</dbReference>
<evidence type="ECO:0000256" key="1">
    <source>
        <dbReference type="ARBA" id="ARBA00004286"/>
    </source>
</evidence>
<dbReference type="SMART" id="SM00384">
    <property type="entry name" value="AT_hook"/>
    <property type="match status" value="2"/>
</dbReference>
<dbReference type="PANTHER" id="PTHR45660">
    <property type="entry name" value="HISTONE-LYSINE N-METHYLTRANSFERASE SETMAR"/>
    <property type="match status" value="1"/>
</dbReference>
<dbReference type="CDD" id="cd20401">
    <property type="entry name" value="Tudor_AtPTM-like"/>
    <property type="match status" value="1"/>
</dbReference>
<evidence type="ECO:0000256" key="4">
    <source>
        <dbReference type="SAM" id="MobiDB-lite"/>
    </source>
</evidence>
<sequence>MEDYLGSPRSGGKPAGPPPPPPIGEVKGRWVLKDFEAEDGTNEVRPFRGQVKSRFKDDGSYKVVYEDGDKEDLDWADLWPLLQRAKAEGVTGPSLPAKKRGRPPKQQAQQQQQQQQQQQSPSQPAKKRGRPPKQPQQQQPQQAQQQQQQPAPPQQQQAQQPEQHSEQRQQQQQGPAAPTADAAAAAAASSPDGKGVKRKQADGQEAGSARKSARESKAGTAGRADTSGAGASTAAAAAATGNPPVAAAEAGAAGASSSQAAGAAAAPYGAASKPAFRPTARKTVTGKGWPTAAGAAAGPAVASSSQAASGAAAASSSQAAAAAAASDGSAAKSAVKPKARKTVTGKGWPSAAAEAAAAGAGQGAAATTECAAQRKQKKPRAPREQQQPAPELPLPEKEREYSYAKGARAGEVVLRMQQLLAGGAEIFNKHLIQAEVDEEERVSQRVAELKAAGRKAAAEKRPSKRPDRVAESRTKAEGSHIGGKRVVGYMPGWPVGSRAYCRSELSCINFHRPPVAGIDFVAGDKAGKGVPSFATSVMVSGWYQDDKDDAETIWYTGEGGNDLLHTRQQVADQQLKRGNKALLGNIMLGLPVRVTRKQKSPAYPYGVCYIFDGLYDVIRWRLHKGKNGKNVFQFQLRRRPGQGELVSQRVEWGAISAPRKLVPKNRQGVVDLDISRGQEARPIAAIDDTWLTHGNDHEPQGCVPPCTALEDIVDEKALVGKTMRGVNQERIEQLRAEGYTPSVQYVTSYQYTGKAAEMAKTFKPAELPAQHRASPHEHLRKLNHGKLPYSAHGQLFSVRPVVYECCPDWQCPEGDACPCRLTQRPSKYRVEVFQTGRCGWGVRTLDTIPQFAFVMLYMGEVYEREEHEHLVRTVEEQDTEYTMDMCLRPDINWDGSDKTPEEAADHPPPEFVCCGLRKRNVAAFVNHSCQPNLFVQPVLTSHHDERCCGMALFSAENIAPFTELTLDYGAAYVSGWPGGCKCGAVNCVSKLPAQQPAAREAAAGEQQEQQQEQPEAGGNGSEEDSGGEEEGEEEEGSDAE</sequence>
<gene>
    <name evidence="7" type="ORF">COHA_001296</name>
</gene>
<feature type="compositionally biased region" description="Basic and acidic residues" evidence="4">
    <location>
        <begin position="456"/>
        <end position="477"/>
    </location>
</feature>
<dbReference type="InterPro" id="IPR036987">
    <property type="entry name" value="SRA-YDG_sf"/>
</dbReference>
<feature type="compositionally biased region" description="Low complexity" evidence="4">
    <location>
        <begin position="106"/>
        <end position="124"/>
    </location>
</feature>
<dbReference type="GO" id="GO:0042054">
    <property type="term" value="F:histone methyltransferase activity"/>
    <property type="evidence" value="ECO:0007669"/>
    <property type="project" value="TreeGrafter"/>
</dbReference>
<evidence type="ECO:0000259" key="6">
    <source>
        <dbReference type="PROSITE" id="PS51015"/>
    </source>
</evidence>
<dbReference type="Pfam" id="PF00856">
    <property type="entry name" value="SET"/>
    <property type="match status" value="1"/>
</dbReference>
<dbReference type="SMART" id="SM00466">
    <property type="entry name" value="SRA"/>
    <property type="match status" value="1"/>
</dbReference>
<feature type="region of interest" description="Disordered" evidence="4">
    <location>
        <begin position="994"/>
        <end position="1040"/>
    </location>
</feature>
<evidence type="ECO:0000313" key="8">
    <source>
        <dbReference type="Proteomes" id="UP001205105"/>
    </source>
</evidence>
<feature type="domain" description="SET" evidence="5">
    <location>
        <begin position="828"/>
        <end position="969"/>
    </location>
</feature>
<dbReference type="GO" id="GO:0005694">
    <property type="term" value="C:chromosome"/>
    <property type="evidence" value="ECO:0007669"/>
    <property type="project" value="UniProtKB-SubCell"/>
</dbReference>
<feature type="region of interest" description="Disordered" evidence="4">
    <location>
        <begin position="451"/>
        <end position="477"/>
    </location>
</feature>
<name>A0AAD5H5P8_9CHLO</name>
<dbReference type="PROSITE" id="PS51015">
    <property type="entry name" value="YDG"/>
    <property type="match status" value="1"/>
</dbReference>
<evidence type="ECO:0000256" key="3">
    <source>
        <dbReference type="PROSITE-ProRule" id="PRU00358"/>
    </source>
</evidence>
<keyword evidence="8" id="KW-1185">Reference proteome</keyword>
<dbReference type="Gene3D" id="2.170.270.10">
    <property type="entry name" value="SET domain"/>
    <property type="match status" value="1"/>
</dbReference>
<dbReference type="SMART" id="SM00317">
    <property type="entry name" value="SET"/>
    <property type="match status" value="1"/>
</dbReference>
<feature type="compositionally biased region" description="Acidic residues" evidence="4">
    <location>
        <begin position="1021"/>
        <end position="1040"/>
    </location>
</feature>
<accession>A0AAD5H5P8</accession>
<feature type="compositionally biased region" description="Low complexity" evidence="4">
    <location>
        <begin position="1"/>
        <end position="12"/>
    </location>
</feature>
<dbReference type="SUPFAM" id="SSF88697">
    <property type="entry name" value="PUA domain-like"/>
    <property type="match status" value="1"/>
</dbReference>
<dbReference type="InterPro" id="IPR046341">
    <property type="entry name" value="SET_dom_sf"/>
</dbReference>
<dbReference type="InterPro" id="IPR001214">
    <property type="entry name" value="SET_dom"/>
</dbReference>
<feature type="domain" description="YDG" evidence="6">
    <location>
        <begin position="488"/>
        <end position="638"/>
    </location>
</feature>